<reference evidence="1" key="1">
    <citation type="submission" date="2009-08" db="EMBL/GenBank/DDBJ databases">
        <title>Annotation of Salpingoeca rosetta.</title>
        <authorList>
            <consortium name="The Broad Institute Genome Sequencing Platform"/>
            <person name="Russ C."/>
            <person name="Cuomo C."/>
            <person name="Burger G."/>
            <person name="Gray M.W."/>
            <person name="Holland P.W.H."/>
            <person name="King N."/>
            <person name="Lang F.B.F."/>
            <person name="Roger A.J."/>
            <person name="Ruiz-Trillo I."/>
            <person name="Young S.K."/>
            <person name="Zeng Q."/>
            <person name="Gargeya S."/>
            <person name="Alvarado L."/>
            <person name="Berlin A."/>
            <person name="Chapman S.B."/>
            <person name="Chen Z."/>
            <person name="Freedman E."/>
            <person name="Gellesch M."/>
            <person name="Goldberg J."/>
            <person name="Griggs A."/>
            <person name="Gujja S."/>
            <person name="Heilman E."/>
            <person name="Heiman D."/>
            <person name="Howarth C."/>
            <person name="Mehta T."/>
            <person name="Neiman D."/>
            <person name="Pearson M."/>
            <person name="Roberts A."/>
            <person name="Saif S."/>
            <person name="Shea T."/>
            <person name="Shenoy N."/>
            <person name="Sisk P."/>
            <person name="Stolte C."/>
            <person name="Sykes S."/>
            <person name="White J."/>
            <person name="Yandava C."/>
            <person name="Haas B."/>
            <person name="Nusbaum C."/>
            <person name="Birren B."/>
        </authorList>
    </citation>
    <scope>NUCLEOTIDE SEQUENCE [LARGE SCALE GENOMIC DNA]</scope>
    <source>
        <strain evidence="1">ATCC 50818</strain>
    </source>
</reference>
<dbReference type="InParanoid" id="F2URJ2"/>
<dbReference type="SUPFAM" id="SSF53474">
    <property type="entry name" value="alpha/beta-Hydrolases"/>
    <property type="match status" value="1"/>
</dbReference>
<dbReference type="PANTHER" id="PTHR21562">
    <property type="entry name" value="NOTUM-RELATED"/>
    <property type="match status" value="1"/>
</dbReference>
<dbReference type="OMA" id="IGAFGPW"/>
<protein>
    <recommendedName>
        <fullName evidence="3">Pectin acetylesterase</fullName>
    </recommendedName>
</protein>
<dbReference type="Proteomes" id="UP000007799">
    <property type="component" value="Unassembled WGS sequence"/>
</dbReference>
<dbReference type="RefSeq" id="XP_004988223.1">
    <property type="nucleotide sequence ID" value="XM_004988166.1"/>
</dbReference>
<dbReference type="GeneID" id="16068750"/>
<dbReference type="KEGG" id="sre:PTSG_10843"/>
<dbReference type="OrthoDB" id="2015280at2759"/>
<dbReference type="Gene3D" id="3.40.50.1820">
    <property type="entry name" value="alpha/beta hydrolase"/>
    <property type="match status" value="1"/>
</dbReference>
<proteinExistence type="predicted"/>
<accession>F2URJ2</accession>
<keyword evidence="2" id="KW-1185">Reference proteome</keyword>
<evidence type="ECO:0000313" key="2">
    <source>
        <dbReference type="Proteomes" id="UP000007799"/>
    </source>
</evidence>
<sequence length="326" mass="35535">MMMMRRKMRAVPVVVVMVVATVVALFAVVAVSAGSDNDGVPLKLLDSPLAKCMDGTPAGYYVRPGLGVNATRFVINLEGGGECATKKACMSHLNSSLGSSNYFPKTRGSFGQYQDFDCGNNPLLCGWTMVYIPYCTQDLHSGNVTTPTASTWGLYFTGANVVRTVVEVLERDYKFKDATDVILTGQSAGGIGIWYHLDWLAQRVPHATVVGAPIAGFYFPAYPYTGPNHTSSDLADFRPQAWPGHYNLWNSVVDDSCRAHFKHEPWLCMLSNVSYDFISTQVFVTEAQTDQGFSFLSAFSAWFTGNPALSLQDDCGVMCNPTCPSS</sequence>
<dbReference type="InterPro" id="IPR004963">
    <property type="entry name" value="PAE/NOTUM"/>
</dbReference>
<dbReference type="AlphaFoldDB" id="F2URJ2"/>
<organism evidence="2">
    <name type="scientific">Salpingoeca rosetta (strain ATCC 50818 / BSB-021)</name>
    <dbReference type="NCBI Taxonomy" id="946362"/>
    <lineage>
        <taxon>Eukaryota</taxon>
        <taxon>Choanoflagellata</taxon>
        <taxon>Craspedida</taxon>
        <taxon>Salpingoecidae</taxon>
        <taxon>Salpingoeca</taxon>
    </lineage>
</organism>
<dbReference type="EMBL" id="GL832991">
    <property type="protein sequence ID" value="EGD80161.1"/>
    <property type="molecule type" value="Genomic_DNA"/>
</dbReference>
<evidence type="ECO:0000313" key="1">
    <source>
        <dbReference type="EMBL" id="EGD80161.1"/>
    </source>
</evidence>
<evidence type="ECO:0008006" key="3">
    <source>
        <dbReference type="Google" id="ProtNLM"/>
    </source>
</evidence>
<dbReference type="InterPro" id="IPR029058">
    <property type="entry name" value="AB_hydrolase_fold"/>
</dbReference>
<dbReference type="PANTHER" id="PTHR21562:SF122">
    <property type="entry name" value="PALMITOLEOYL-PROTEIN CARBOXYLESTERASE NOTUM"/>
    <property type="match status" value="1"/>
</dbReference>
<gene>
    <name evidence="1" type="ORF">PTSG_10843</name>
</gene>
<dbReference type="Pfam" id="PF03283">
    <property type="entry name" value="PAE"/>
    <property type="match status" value="1"/>
</dbReference>
<dbReference type="eggNOG" id="KOG4287">
    <property type="taxonomic scope" value="Eukaryota"/>
</dbReference>
<name>F2URJ2_SALR5</name>
<dbReference type="GO" id="GO:0016787">
    <property type="term" value="F:hydrolase activity"/>
    <property type="evidence" value="ECO:0007669"/>
    <property type="project" value="InterPro"/>
</dbReference>